<comment type="subcellular location">
    <subcellularLocation>
        <location evidence="1">Membrane</location>
        <topology evidence="1">Multi-pass membrane protein</topology>
    </subcellularLocation>
</comment>
<evidence type="ECO:0000256" key="4">
    <source>
        <dbReference type="ARBA" id="ARBA00022801"/>
    </source>
</evidence>
<evidence type="ECO:0000313" key="11">
    <source>
        <dbReference type="Proteomes" id="UP000323866"/>
    </source>
</evidence>
<evidence type="ECO:0000256" key="2">
    <source>
        <dbReference type="ARBA" id="ARBA00009045"/>
    </source>
</evidence>
<keyword evidence="6 7" id="KW-0472">Membrane</keyword>
<feature type="transmembrane region" description="Helical" evidence="7">
    <location>
        <begin position="50"/>
        <end position="69"/>
    </location>
</feature>
<dbReference type="Gene3D" id="2.170.130.10">
    <property type="entry name" value="TonB-dependent receptor, plug domain"/>
    <property type="match status" value="1"/>
</dbReference>
<feature type="transmembrane region" description="Helical" evidence="7">
    <location>
        <begin position="514"/>
        <end position="536"/>
    </location>
</feature>
<dbReference type="AlphaFoldDB" id="A0A5M8QFJ0"/>
<evidence type="ECO:0000259" key="8">
    <source>
        <dbReference type="Pfam" id="PF01694"/>
    </source>
</evidence>
<comment type="caution">
    <text evidence="9">The sequence shown here is derived from an EMBL/GenBank/DDBJ whole genome shotgun (WGS) entry which is preliminary data.</text>
</comment>
<dbReference type="EC" id="3.4.21.105" evidence="10"/>
<dbReference type="PANTHER" id="PTHR43731:SF14">
    <property type="entry name" value="PRESENILIN-ASSOCIATED RHOMBOID-LIKE PROTEIN, MITOCHONDRIAL"/>
    <property type="match status" value="1"/>
</dbReference>
<organism evidence="9 11">
    <name type="scientific">Rufibacter glacialis</name>
    <dbReference type="NCBI Taxonomy" id="1259555"/>
    <lineage>
        <taxon>Bacteria</taxon>
        <taxon>Pseudomonadati</taxon>
        <taxon>Bacteroidota</taxon>
        <taxon>Cytophagia</taxon>
        <taxon>Cytophagales</taxon>
        <taxon>Hymenobacteraceae</taxon>
        <taxon>Rufibacter</taxon>
    </lineage>
</organism>
<evidence type="ECO:0000313" key="12">
    <source>
        <dbReference type="Proteomes" id="UP001570846"/>
    </source>
</evidence>
<evidence type="ECO:0000256" key="1">
    <source>
        <dbReference type="ARBA" id="ARBA00004141"/>
    </source>
</evidence>
<keyword evidence="9" id="KW-0645">Protease</keyword>
<reference evidence="10 12" key="3">
    <citation type="submission" date="2024-08" db="EMBL/GenBank/DDBJ databases">
        <authorList>
            <person name="Wei W."/>
        </authorList>
    </citation>
    <scope>NUCLEOTIDE SEQUENCE [LARGE SCALE GENOMIC DNA]</scope>
    <source>
        <strain evidence="10 12">XU2</strain>
    </source>
</reference>
<evidence type="ECO:0000256" key="3">
    <source>
        <dbReference type="ARBA" id="ARBA00022692"/>
    </source>
</evidence>
<comment type="similarity">
    <text evidence="2">Belongs to the peptidase S54 family.</text>
</comment>
<dbReference type="EMBL" id="VKKZ01000021">
    <property type="protein sequence ID" value="KAA6433192.1"/>
    <property type="molecule type" value="Genomic_DNA"/>
</dbReference>
<dbReference type="EMBL" id="JBGOGF010000003">
    <property type="protein sequence ID" value="MFA1770816.1"/>
    <property type="molecule type" value="Genomic_DNA"/>
</dbReference>
<keyword evidence="4 10" id="KW-0378">Hydrolase</keyword>
<feature type="transmembrane region" description="Helical" evidence="7">
    <location>
        <begin position="407"/>
        <end position="429"/>
    </location>
</feature>
<dbReference type="PANTHER" id="PTHR43731">
    <property type="entry name" value="RHOMBOID PROTEASE"/>
    <property type="match status" value="1"/>
</dbReference>
<dbReference type="GO" id="GO:0016020">
    <property type="term" value="C:membrane"/>
    <property type="evidence" value="ECO:0007669"/>
    <property type="project" value="UniProtKB-SubCell"/>
</dbReference>
<gene>
    <name evidence="10" type="ORF">ACD591_05890</name>
    <name evidence="9" type="ORF">FOE74_11940</name>
</gene>
<dbReference type="InterPro" id="IPR050925">
    <property type="entry name" value="Rhomboid_protease_S54"/>
</dbReference>
<dbReference type="Gene3D" id="1.20.1540.10">
    <property type="entry name" value="Rhomboid-like"/>
    <property type="match status" value="1"/>
</dbReference>
<keyword evidence="12" id="KW-1185">Reference proteome</keyword>
<feature type="transmembrane region" description="Helical" evidence="7">
    <location>
        <begin position="349"/>
        <end position="373"/>
    </location>
</feature>
<feature type="transmembrane region" description="Helical" evidence="7">
    <location>
        <begin position="567"/>
        <end position="586"/>
    </location>
</feature>
<feature type="transmembrane region" description="Helical" evidence="7">
    <location>
        <begin position="543"/>
        <end position="561"/>
    </location>
</feature>
<name>A0A5M8QFJ0_9BACT</name>
<feature type="transmembrane region" description="Helical" evidence="7">
    <location>
        <begin position="489"/>
        <end position="508"/>
    </location>
</feature>
<dbReference type="RefSeq" id="WP_149098853.1">
    <property type="nucleotide sequence ID" value="NZ_BMMG01000004.1"/>
</dbReference>
<keyword evidence="3 7" id="KW-0812">Transmembrane</keyword>
<reference evidence="9 11" key="2">
    <citation type="submission" date="2019-09" db="EMBL/GenBank/DDBJ databases">
        <title>A bacterium isolated from glacier soil.</title>
        <authorList>
            <person name="Liu Q."/>
        </authorList>
    </citation>
    <scope>NUCLEOTIDE SEQUENCE [LARGE SCALE GENOMIC DNA]</scope>
    <source>
        <strain evidence="9 11">MDT1-10-3</strain>
    </source>
</reference>
<dbReference type="InterPro" id="IPR035952">
    <property type="entry name" value="Rhomboid-like_sf"/>
</dbReference>
<keyword evidence="5 7" id="KW-1133">Transmembrane helix</keyword>
<evidence type="ECO:0000256" key="6">
    <source>
        <dbReference type="ARBA" id="ARBA00023136"/>
    </source>
</evidence>
<dbReference type="SUPFAM" id="SSF144091">
    <property type="entry name" value="Rhomboid-like"/>
    <property type="match status" value="1"/>
</dbReference>
<feature type="transmembrane region" description="Helical" evidence="7">
    <location>
        <begin position="457"/>
        <end position="480"/>
    </location>
</feature>
<reference evidence="9 11" key="1">
    <citation type="submission" date="2019-07" db="EMBL/GenBank/DDBJ databases">
        <authorList>
            <person name="Qu J.-H."/>
        </authorList>
    </citation>
    <scope>NUCLEOTIDE SEQUENCE [LARGE SCALE GENOMIC DNA]</scope>
    <source>
        <strain evidence="9 11">MDT1-10-3</strain>
    </source>
</reference>
<evidence type="ECO:0000313" key="9">
    <source>
        <dbReference type="EMBL" id="KAA6433192.1"/>
    </source>
</evidence>
<evidence type="ECO:0000256" key="7">
    <source>
        <dbReference type="SAM" id="Phobius"/>
    </source>
</evidence>
<protein>
    <submittedName>
        <fullName evidence="9">Rhomboid family intramembrane serine protease</fullName>
        <ecNumber evidence="10">3.4.21.105</ecNumber>
    </submittedName>
</protein>
<evidence type="ECO:0000313" key="10">
    <source>
        <dbReference type="EMBL" id="MFA1770816.1"/>
    </source>
</evidence>
<dbReference type="GO" id="GO:0004252">
    <property type="term" value="F:serine-type endopeptidase activity"/>
    <property type="evidence" value="ECO:0007669"/>
    <property type="project" value="InterPro"/>
</dbReference>
<dbReference type="Pfam" id="PF01694">
    <property type="entry name" value="Rhomboid"/>
    <property type="match status" value="1"/>
</dbReference>
<feature type="domain" description="Peptidase S54 rhomboid" evidence="8">
    <location>
        <begin position="448"/>
        <end position="583"/>
    </location>
</feature>
<accession>A0A5M8QFJ0</accession>
<feature type="transmembrane region" description="Helical" evidence="7">
    <location>
        <begin position="16"/>
        <end position="38"/>
    </location>
</feature>
<sequence length="608" mass="67785">MSSSHSSAFLYKAKRIFLPFMLLSIGLLMGYTFLHWLLLIRLELFQVKNVITEFALPFSLAALLVLLWLRPRIQLLHLKRRSGDLPTFYTIVAIVAMGTPTVIAQGYLETATGKLTNLDSITQIGNLPKTKYYSIKNFYIDKKSAGIFQETTTAGKNNRNLVFTYYITCPIRVDRQIGTNSASDIDNASGPLYILDGEIIPAPKPQKASTPHPALTDLDKKEISSIQILKDTAAQRLYGTRGREGVVLISTIPRGFLAIQYSKTISNSLSEEEKKQAFEQFSQETQAEFEQQDLAQFTFLERMEATHADLEAFQISIQKSPKFQHTGLGPILIAHHTPFEARNGQKLPWVFYSIVIGAATWLLMISVVPLSAVKKLKSTRKKPLSKKSLQRSFAGFLPTEGFTITPILLYLNVLVFIFMVIAGLGFISFRAVDLLSWGANYGPAIQDGELWRLLSNVFLHGGLLHLFMNMYALLFIGLFLEPLLGRNRYVLLYLACGIAASLTSIWWYKATVSVGASGAIFGLFGFYLALLTTNIFPKEVKSSFLISIGTFIGFNLLYGLTGGVDNAAHIGGLFTGFALGYIYYFLNREMLLSKAEETPVEEQEQVSA</sequence>
<dbReference type="Proteomes" id="UP001570846">
    <property type="component" value="Unassembled WGS sequence"/>
</dbReference>
<evidence type="ECO:0000256" key="5">
    <source>
        <dbReference type="ARBA" id="ARBA00022989"/>
    </source>
</evidence>
<dbReference type="OrthoDB" id="9778341at2"/>
<dbReference type="InterPro" id="IPR022764">
    <property type="entry name" value="Peptidase_S54_rhomboid_dom"/>
</dbReference>
<proteinExistence type="inferred from homology"/>
<dbReference type="Proteomes" id="UP000323866">
    <property type="component" value="Unassembled WGS sequence"/>
</dbReference>
<dbReference type="GO" id="GO:0006508">
    <property type="term" value="P:proteolysis"/>
    <property type="evidence" value="ECO:0007669"/>
    <property type="project" value="UniProtKB-KW"/>
</dbReference>
<dbReference type="InterPro" id="IPR037066">
    <property type="entry name" value="Plug_dom_sf"/>
</dbReference>